<evidence type="ECO:0000256" key="1">
    <source>
        <dbReference type="ARBA" id="ARBA00023121"/>
    </source>
</evidence>
<dbReference type="PANTHER" id="PTHR33434">
    <property type="entry name" value="DEGV DOMAIN-CONTAINING PROTEIN DR_1986-RELATED"/>
    <property type="match status" value="1"/>
</dbReference>
<gene>
    <name evidence="2" type="ORF">O0R46_01610</name>
</gene>
<dbReference type="PANTHER" id="PTHR33434:SF2">
    <property type="entry name" value="FATTY ACID-BINDING PROTEIN TM_1468"/>
    <property type="match status" value="1"/>
</dbReference>
<dbReference type="PROSITE" id="PS51482">
    <property type="entry name" value="DEGV"/>
    <property type="match status" value="1"/>
</dbReference>
<dbReference type="RefSeq" id="WP_269311865.1">
    <property type="nucleotide sequence ID" value="NZ_CP114052.1"/>
</dbReference>
<dbReference type="InterPro" id="IPR043168">
    <property type="entry name" value="DegV_C"/>
</dbReference>
<accession>A0ABY7JTX5</accession>
<dbReference type="Proteomes" id="UP001164187">
    <property type="component" value="Chromosome"/>
</dbReference>
<evidence type="ECO:0000313" key="2">
    <source>
        <dbReference type="EMBL" id="WAW15172.1"/>
    </source>
</evidence>
<dbReference type="InterPro" id="IPR050270">
    <property type="entry name" value="DegV_domain_contain"/>
</dbReference>
<dbReference type="Pfam" id="PF02645">
    <property type="entry name" value="DegV"/>
    <property type="match status" value="1"/>
</dbReference>
<sequence>MNEIKIICDSLSDIPDSYLEKYDIDMLPLYIYMNGEEYRDRVTISLDEFYKRIREEKIVPKTSQITYGDFYECFDKYTKQGKSILYISVASQATGTYERAIMAKNDIVGGNIRVIDSGTLCFAVGLLILKAAEFRELGMSLDQIVDEIEILKNNVYGTFSCDDLEYLSQGGRISSRRAVIGTVLGIKPLCVIKDGIVDNQGMARGKRNVAVKLVELAQENGVRDLSNQTVFLGTTDDFAERDRLEKEIIKTLKPKNIEYFRIGCGIGTHGGPGTTGFICFKSE</sequence>
<dbReference type="NCBIfam" id="TIGR00762">
    <property type="entry name" value="DegV"/>
    <property type="match status" value="1"/>
</dbReference>
<name>A0ABY7JTX5_9FIRM</name>
<protein>
    <submittedName>
        <fullName evidence="2">DegV family protein</fullName>
    </submittedName>
</protein>
<dbReference type="Gene3D" id="3.40.50.10170">
    <property type="match status" value="1"/>
</dbReference>
<evidence type="ECO:0000313" key="3">
    <source>
        <dbReference type="Proteomes" id="UP001164187"/>
    </source>
</evidence>
<keyword evidence="1" id="KW-0446">Lipid-binding</keyword>
<keyword evidence="3" id="KW-1185">Reference proteome</keyword>
<dbReference type="SUPFAM" id="SSF82549">
    <property type="entry name" value="DAK1/DegV-like"/>
    <property type="match status" value="1"/>
</dbReference>
<organism evidence="2 3">
    <name type="scientific">Peptostreptococcus equinus</name>
    <dbReference type="NCBI Taxonomy" id="3003601"/>
    <lineage>
        <taxon>Bacteria</taxon>
        <taxon>Bacillati</taxon>
        <taxon>Bacillota</taxon>
        <taxon>Clostridia</taxon>
        <taxon>Peptostreptococcales</taxon>
        <taxon>Peptostreptococcaceae</taxon>
        <taxon>Peptostreptococcus</taxon>
    </lineage>
</organism>
<dbReference type="InterPro" id="IPR003797">
    <property type="entry name" value="DegV"/>
</dbReference>
<reference evidence="2" key="1">
    <citation type="submission" date="2022-12" db="EMBL/GenBank/DDBJ databases">
        <title>Peptostreptococcus.</title>
        <authorList>
            <person name="Lee S.H."/>
        </authorList>
    </citation>
    <scope>NUCLEOTIDE SEQUENCE</scope>
    <source>
        <strain evidence="2">CBA3647</strain>
    </source>
</reference>
<dbReference type="Gene3D" id="3.30.1180.10">
    <property type="match status" value="1"/>
</dbReference>
<proteinExistence type="predicted"/>
<dbReference type="EMBL" id="CP114052">
    <property type="protein sequence ID" value="WAW15172.1"/>
    <property type="molecule type" value="Genomic_DNA"/>
</dbReference>